<accession>A0ABD1Z791</accession>
<evidence type="ECO:0000256" key="1">
    <source>
        <dbReference type="SAM" id="MobiDB-lite"/>
    </source>
</evidence>
<gene>
    <name evidence="2" type="ORF">R1flu_011237</name>
</gene>
<sequence length="92" mass="10039">MEIEARQYTIEQMIANQKQGQNSHMAYRERSRKPHGNLRQAKSASRIQRGGGPAEPAPAMIGANPSELTPSMGGKPRAHRTNQNASQPGTDC</sequence>
<feature type="region of interest" description="Disordered" evidence="1">
    <location>
        <begin position="14"/>
        <end position="92"/>
    </location>
</feature>
<comment type="caution">
    <text evidence="2">The sequence shown here is derived from an EMBL/GenBank/DDBJ whole genome shotgun (WGS) entry which is preliminary data.</text>
</comment>
<protein>
    <submittedName>
        <fullName evidence="2">Uncharacterized protein</fullName>
    </submittedName>
</protein>
<keyword evidence="3" id="KW-1185">Reference proteome</keyword>
<proteinExistence type="predicted"/>
<organism evidence="2 3">
    <name type="scientific">Riccia fluitans</name>
    <dbReference type="NCBI Taxonomy" id="41844"/>
    <lineage>
        <taxon>Eukaryota</taxon>
        <taxon>Viridiplantae</taxon>
        <taxon>Streptophyta</taxon>
        <taxon>Embryophyta</taxon>
        <taxon>Marchantiophyta</taxon>
        <taxon>Marchantiopsida</taxon>
        <taxon>Marchantiidae</taxon>
        <taxon>Marchantiales</taxon>
        <taxon>Ricciaceae</taxon>
        <taxon>Riccia</taxon>
    </lineage>
</organism>
<feature type="compositionally biased region" description="Polar residues" evidence="1">
    <location>
        <begin position="14"/>
        <end position="24"/>
    </location>
</feature>
<name>A0ABD1Z791_9MARC</name>
<dbReference type="Proteomes" id="UP001605036">
    <property type="component" value="Unassembled WGS sequence"/>
</dbReference>
<dbReference type="AlphaFoldDB" id="A0ABD1Z791"/>
<evidence type="ECO:0000313" key="2">
    <source>
        <dbReference type="EMBL" id="KAL2643650.1"/>
    </source>
</evidence>
<evidence type="ECO:0000313" key="3">
    <source>
        <dbReference type="Proteomes" id="UP001605036"/>
    </source>
</evidence>
<dbReference type="EMBL" id="JBHFFA010000002">
    <property type="protein sequence ID" value="KAL2643650.1"/>
    <property type="molecule type" value="Genomic_DNA"/>
</dbReference>
<feature type="compositionally biased region" description="Polar residues" evidence="1">
    <location>
        <begin position="81"/>
        <end position="92"/>
    </location>
</feature>
<reference evidence="2 3" key="1">
    <citation type="submission" date="2024-09" db="EMBL/GenBank/DDBJ databases">
        <title>Chromosome-scale assembly of Riccia fluitans.</title>
        <authorList>
            <person name="Paukszto L."/>
            <person name="Sawicki J."/>
            <person name="Karawczyk K."/>
            <person name="Piernik-Szablinska J."/>
            <person name="Szczecinska M."/>
            <person name="Mazdziarz M."/>
        </authorList>
    </citation>
    <scope>NUCLEOTIDE SEQUENCE [LARGE SCALE GENOMIC DNA]</scope>
    <source>
        <strain evidence="2">Rf_01</strain>
        <tissue evidence="2">Aerial parts of the thallus</tissue>
    </source>
</reference>